<gene>
    <name evidence="1" type="ORF">LWI29_006612</name>
</gene>
<dbReference type="AlphaFoldDB" id="A0AA39VSM1"/>
<reference evidence="1" key="1">
    <citation type="journal article" date="2022" name="Plant J.">
        <title>Strategies of tolerance reflected in two North American maple genomes.</title>
        <authorList>
            <person name="McEvoy S.L."/>
            <person name="Sezen U.U."/>
            <person name="Trouern-Trend A."/>
            <person name="McMahon S.M."/>
            <person name="Schaberg P.G."/>
            <person name="Yang J."/>
            <person name="Wegrzyn J.L."/>
            <person name="Swenson N.G."/>
        </authorList>
    </citation>
    <scope>NUCLEOTIDE SEQUENCE</scope>
    <source>
        <strain evidence="1">NS2018</strain>
    </source>
</reference>
<dbReference type="EMBL" id="JAUESC010000381">
    <property type="protein sequence ID" value="KAK0588883.1"/>
    <property type="molecule type" value="Genomic_DNA"/>
</dbReference>
<sequence>MKDPSLEVPQVVNVQTDHGTFPVSLSEDGNLVEMAWINQHLGILNEDLNLNPPAENADSLEELETVTVQKVKGKKGGAGHVRKVDRDKSLNLDLQSNHRAWTRGEVREERGGSQNFSDVRKEKNLKEAYSLKTPEKGKGSWVRKSKVKSLGFCVNNAKLVIGKSRSDLGRGVTDEDNSWTSSEAESGEVRKGCDIQWKGECSKNVGLNQEAHEVSKEGQTSEFLHDNLCLEDPEAQPQIMESPSEGGTSGLAVNNLEGQMVIYVKETQLHSSMSSEDDSTQMEDRISPISGDVLAACGEVSKVVNRPGKKNQVMIMRERNPVKIHNMQTRSAKKGSSSKKAVDGEWIATKVSWNLDNEMARIVEESVARVVHSPDLPPYIDSSSSLQAAAHQVPSSAVTVTSKSPIVIVATPENSAPVLTDTSSAAITHPTPKSDLPLLPALSQQIPHTISTPISSNKHHMVTRAKNNIHKPVQKLNLHTQIQHSTGFEPTT</sequence>
<evidence type="ECO:0000313" key="1">
    <source>
        <dbReference type="EMBL" id="KAK0588883.1"/>
    </source>
</evidence>
<name>A0AA39VSM1_ACESA</name>
<evidence type="ECO:0000313" key="2">
    <source>
        <dbReference type="Proteomes" id="UP001168877"/>
    </source>
</evidence>
<dbReference type="Proteomes" id="UP001168877">
    <property type="component" value="Unassembled WGS sequence"/>
</dbReference>
<proteinExistence type="predicted"/>
<protein>
    <submittedName>
        <fullName evidence="1">Uncharacterized protein</fullName>
    </submittedName>
</protein>
<comment type="caution">
    <text evidence="1">The sequence shown here is derived from an EMBL/GenBank/DDBJ whole genome shotgun (WGS) entry which is preliminary data.</text>
</comment>
<accession>A0AA39VSM1</accession>
<organism evidence="1 2">
    <name type="scientific">Acer saccharum</name>
    <name type="common">Sugar maple</name>
    <dbReference type="NCBI Taxonomy" id="4024"/>
    <lineage>
        <taxon>Eukaryota</taxon>
        <taxon>Viridiplantae</taxon>
        <taxon>Streptophyta</taxon>
        <taxon>Embryophyta</taxon>
        <taxon>Tracheophyta</taxon>
        <taxon>Spermatophyta</taxon>
        <taxon>Magnoliopsida</taxon>
        <taxon>eudicotyledons</taxon>
        <taxon>Gunneridae</taxon>
        <taxon>Pentapetalae</taxon>
        <taxon>rosids</taxon>
        <taxon>malvids</taxon>
        <taxon>Sapindales</taxon>
        <taxon>Sapindaceae</taxon>
        <taxon>Hippocastanoideae</taxon>
        <taxon>Acereae</taxon>
        <taxon>Acer</taxon>
    </lineage>
</organism>
<keyword evidence="2" id="KW-1185">Reference proteome</keyword>
<reference evidence="1" key="2">
    <citation type="submission" date="2023-06" db="EMBL/GenBank/DDBJ databases">
        <authorList>
            <person name="Swenson N.G."/>
            <person name="Wegrzyn J.L."/>
            <person name="Mcevoy S.L."/>
        </authorList>
    </citation>
    <scope>NUCLEOTIDE SEQUENCE</scope>
    <source>
        <strain evidence="1">NS2018</strain>
        <tissue evidence="1">Leaf</tissue>
    </source>
</reference>